<dbReference type="PANTHER" id="PTHR47174:SF2">
    <property type="entry name" value="SH3 DOMAIN SIGNALLING PROTEIN (AFU_ORTHOLOGUE AFUA_5G07670)"/>
    <property type="match status" value="1"/>
</dbReference>
<dbReference type="PRINTS" id="PR00452">
    <property type="entry name" value="SH3DOMAIN"/>
</dbReference>
<dbReference type="GO" id="GO:0031097">
    <property type="term" value="C:medial cortex"/>
    <property type="evidence" value="ECO:0007669"/>
    <property type="project" value="TreeGrafter"/>
</dbReference>
<evidence type="ECO:0000256" key="1">
    <source>
        <dbReference type="ARBA" id="ARBA00022443"/>
    </source>
</evidence>
<evidence type="ECO:0000259" key="5">
    <source>
        <dbReference type="PROSITE" id="PS51021"/>
    </source>
</evidence>
<evidence type="ECO:0008006" key="8">
    <source>
        <dbReference type="Google" id="ProtNLM"/>
    </source>
</evidence>
<keyword evidence="1 2" id="KW-0728">SH3 domain</keyword>
<dbReference type="SUPFAM" id="SSF103657">
    <property type="entry name" value="BAR/IMD domain-like"/>
    <property type="match status" value="1"/>
</dbReference>
<dbReference type="OrthoDB" id="10255128at2759"/>
<dbReference type="Pfam" id="PF00018">
    <property type="entry name" value="SH3_1"/>
    <property type="match status" value="1"/>
</dbReference>
<dbReference type="GO" id="GO:0006897">
    <property type="term" value="P:endocytosis"/>
    <property type="evidence" value="ECO:0007669"/>
    <property type="project" value="InterPro"/>
</dbReference>
<dbReference type="EMBL" id="ML978124">
    <property type="protein sequence ID" value="KAF2100811.1"/>
    <property type="molecule type" value="Genomic_DNA"/>
</dbReference>
<dbReference type="GO" id="GO:0008289">
    <property type="term" value="F:lipid binding"/>
    <property type="evidence" value="ECO:0007669"/>
    <property type="project" value="TreeGrafter"/>
</dbReference>
<accession>A0A9P4M7K8</accession>
<dbReference type="GO" id="GO:0043332">
    <property type="term" value="C:mating projection tip"/>
    <property type="evidence" value="ECO:0007669"/>
    <property type="project" value="TreeGrafter"/>
</dbReference>
<proteinExistence type="predicted"/>
<feature type="compositionally biased region" description="Polar residues" evidence="3">
    <location>
        <begin position="310"/>
        <end position="328"/>
    </location>
</feature>
<gene>
    <name evidence="6" type="ORF">NA57DRAFT_54884</name>
</gene>
<protein>
    <recommendedName>
        <fullName evidence="8">SH3 domain-containing protein</fullName>
    </recommendedName>
</protein>
<dbReference type="FunFam" id="2.30.30.40:FF:000100">
    <property type="entry name" value="SH3 domain-containing YSC84-like protein 1"/>
    <property type="match status" value="1"/>
</dbReference>
<dbReference type="Proteomes" id="UP000799772">
    <property type="component" value="Unassembled WGS sequence"/>
</dbReference>
<keyword evidence="7" id="KW-1185">Reference proteome</keyword>
<dbReference type="InterPro" id="IPR046982">
    <property type="entry name" value="BIN3/RVS161-like"/>
</dbReference>
<dbReference type="InterPro" id="IPR001452">
    <property type="entry name" value="SH3_domain"/>
</dbReference>
<dbReference type="PROSITE" id="PS50002">
    <property type="entry name" value="SH3"/>
    <property type="match status" value="1"/>
</dbReference>
<dbReference type="CDD" id="cd07599">
    <property type="entry name" value="BAR_Rvs167p"/>
    <property type="match status" value="1"/>
</dbReference>
<dbReference type="SMART" id="SM00326">
    <property type="entry name" value="SH3"/>
    <property type="match status" value="1"/>
</dbReference>
<feature type="domain" description="BAR" evidence="5">
    <location>
        <begin position="6"/>
        <end position="248"/>
    </location>
</feature>
<dbReference type="SUPFAM" id="SSF50044">
    <property type="entry name" value="SH3-domain"/>
    <property type="match status" value="1"/>
</dbReference>
<dbReference type="Gene3D" id="1.20.1270.60">
    <property type="entry name" value="Arfaptin homology (AH) domain/BAR domain"/>
    <property type="match status" value="1"/>
</dbReference>
<evidence type="ECO:0000256" key="2">
    <source>
        <dbReference type="PROSITE-ProRule" id="PRU00192"/>
    </source>
</evidence>
<dbReference type="AlphaFoldDB" id="A0A9P4M7K8"/>
<evidence type="ECO:0000259" key="4">
    <source>
        <dbReference type="PROSITE" id="PS50002"/>
    </source>
</evidence>
<dbReference type="GO" id="GO:0030479">
    <property type="term" value="C:actin cortical patch"/>
    <property type="evidence" value="ECO:0007669"/>
    <property type="project" value="TreeGrafter"/>
</dbReference>
<comment type="caution">
    <text evidence="6">The sequence shown here is derived from an EMBL/GenBank/DDBJ whole genome shotgun (WGS) entry which is preliminary data.</text>
</comment>
<dbReference type="InterPro" id="IPR027267">
    <property type="entry name" value="AH/BAR_dom_sf"/>
</dbReference>
<reference evidence="6" key="1">
    <citation type="journal article" date="2020" name="Stud. Mycol.">
        <title>101 Dothideomycetes genomes: a test case for predicting lifestyles and emergence of pathogens.</title>
        <authorList>
            <person name="Haridas S."/>
            <person name="Albert R."/>
            <person name="Binder M."/>
            <person name="Bloem J."/>
            <person name="Labutti K."/>
            <person name="Salamov A."/>
            <person name="Andreopoulos B."/>
            <person name="Baker S."/>
            <person name="Barry K."/>
            <person name="Bills G."/>
            <person name="Bluhm B."/>
            <person name="Cannon C."/>
            <person name="Castanera R."/>
            <person name="Culley D."/>
            <person name="Daum C."/>
            <person name="Ezra D."/>
            <person name="Gonzalez J."/>
            <person name="Henrissat B."/>
            <person name="Kuo A."/>
            <person name="Liang C."/>
            <person name="Lipzen A."/>
            <person name="Lutzoni F."/>
            <person name="Magnuson J."/>
            <person name="Mondo S."/>
            <person name="Nolan M."/>
            <person name="Ohm R."/>
            <person name="Pangilinan J."/>
            <person name="Park H.-J."/>
            <person name="Ramirez L."/>
            <person name="Alfaro M."/>
            <person name="Sun H."/>
            <person name="Tritt A."/>
            <person name="Yoshinaga Y."/>
            <person name="Zwiers L.-H."/>
            <person name="Turgeon B."/>
            <person name="Goodwin S."/>
            <person name="Spatafora J."/>
            <person name="Crous P."/>
            <person name="Grigoriev I."/>
        </authorList>
    </citation>
    <scope>NUCLEOTIDE SEQUENCE</scope>
    <source>
        <strain evidence="6">CBS 133067</strain>
    </source>
</reference>
<dbReference type="PANTHER" id="PTHR47174">
    <property type="entry name" value="BRIDGING INTEGRATOR 3"/>
    <property type="match status" value="1"/>
</dbReference>
<sequence>MQRMQRKFGAFLPRTADNAVVGTLIAEFKEADRALESLIDASQAWRDAWTDILKHQANLTYELEGIYSPIIATFKDDEGNERHEPAHRPIQTPRLPMQRVAHLRTAYAELKKDLLEEVREMDEKIIKPAQDARAAIQPMKKTIKKREDRKLDYERYQSRVDAVEKKTRRSDRENTALAKHQIDLDRSTADYESADESLKQCLPPLVNGLLSLFPHLLAAQIQIQNALLANCYTTLHNYCQDHSLPSPAPELEEIVATWREDFERPRMEAEQKLRILAEGKAIHQAMDAGSDRKKSYTGLNIRNGFAARRGSSQTSVPQSKSNVQSPGSYRNGAPPPPQMTPMEKPRINSYASTNSLKATRSNDGLIRMSSGGASLYSQGSSTGEQEDYFNVPRATGTINPYSSTPIVTPGGSVVGKKKPPPPPPKKFQSQTWQYVTALYDFDGQGEGDLSFREGDKIKVVKKTDSEMDWWEGELKGRRGAFPANYCKLE</sequence>
<name>A0A9P4M7K8_9PEZI</name>
<dbReference type="GO" id="GO:0051666">
    <property type="term" value="P:actin cortical patch localization"/>
    <property type="evidence" value="ECO:0007669"/>
    <property type="project" value="InterPro"/>
</dbReference>
<feature type="domain" description="SH3" evidence="4">
    <location>
        <begin position="430"/>
        <end position="489"/>
    </location>
</feature>
<organism evidence="6 7">
    <name type="scientific">Rhizodiscina lignyota</name>
    <dbReference type="NCBI Taxonomy" id="1504668"/>
    <lineage>
        <taxon>Eukaryota</taxon>
        <taxon>Fungi</taxon>
        <taxon>Dikarya</taxon>
        <taxon>Ascomycota</taxon>
        <taxon>Pezizomycotina</taxon>
        <taxon>Dothideomycetes</taxon>
        <taxon>Pleosporomycetidae</taxon>
        <taxon>Aulographales</taxon>
        <taxon>Rhizodiscinaceae</taxon>
        <taxon>Rhizodiscina</taxon>
    </lineage>
</organism>
<evidence type="ECO:0000313" key="6">
    <source>
        <dbReference type="EMBL" id="KAF2100811.1"/>
    </source>
</evidence>
<dbReference type="GO" id="GO:1990528">
    <property type="term" value="C:Rvs161p-Rvs167p complex"/>
    <property type="evidence" value="ECO:0007669"/>
    <property type="project" value="TreeGrafter"/>
</dbReference>
<dbReference type="InterPro" id="IPR036028">
    <property type="entry name" value="SH3-like_dom_sf"/>
</dbReference>
<dbReference type="InterPro" id="IPR004148">
    <property type="entry name" value="BAR_dom"/>
</dbReference>
<dbReference type="PROSITE" id="PS51021">
    <property type="entry name" value="BAR"/>
    <property type="match status" value="1"/>
</dbReference>
<dbReference type="Pfam" id="PF03114">
    <property type="entry name" value="BAR"/>
    <property type="match status" value="1"/>
</dbReference>
<evidence type="ECO:0000313" key="7">
    <source>
        <dbReference type="Proteomes" id="UP000799772"/>
    </source>
</evidence>
<dbReference type="GO" id="GO:0097320">
    <property type="term" value="P:plasma membrane tubulation"/>
    <property type="evidence" value="ECO:0007669"/>
    <property type="project" value="TreeGrafter"/>
</dbReference>
<evidence type="ECO:0000256" key="3">
    <source>
        <dbReference type="SAM" id="MobiDB-lite"/>
    </source>
</evidence>
<dbReference type="Gene3D" id="2.30.30.40">
    <property type="entry name" value="SH3 Domains"/>
    <property type="match status" value="1"/>
</dbReference>
<feature type="region of interest" description="Disordered" evidence="3">
    <location>
        <begin position="307"/>
        <end position="345"/>
    </location>
</feature>